<name>A0A0K1EQG4_CHOCO</name>
<evidence type="ECO:0000313" key="1">
    <source>
        <dbReference type="EMBL" id="AKT42897.1"/>
    </source>
</evidence>
<dbReference type="CDD" id="cd02440">
    <property type="entry name" value="AdoMet_MTases"/>
    <property type="match status" value="1"/>
</dbReference>
<dbReference type="InterPro" id="IPR029063">
    <property type="entry name" value="SAM-dependent_MTases_sf"/>
</dbReference>
<sequence length="251" mass="28464">MQITLSPSDYATAFRLLTERSRHPEHLADIILKEIAPRLPERPSLLDIGAGPGKLDRLLAPHFASLTLLEPNRAQLPEFDLPNARLFHTTLEAFETSETYDLVVCAHVLYHVPLAEWSAFLDRVLGLVRPGGHCVLALTAPRGQSYEVHHDFLDDGIFSDRLLRLLRDEQRPHTVVETRNVYTTSVAEEMYILLRFLVLENCFTPALFTSLSEEDARRMADMLRGHVEHSRGPDGVHRLEQIDDVILLPPP</sequence>
<dbReference type="Pfam" id="PF13489">
    <property type="entry name" value="Methyltransf_23"/>
    <property type="match status" value="1"/>
</dbReference>
<accession>A0A0K1EQG4</accession>
<dbReference type="PANTHER" id="PTHR42912">
    <property type="entry name" value="METHYLTRANSFERASE"/>
    <property type="match status" value="1"/>
</dbReference>
<dbReference type="GO" id="GO:0008168">
    <property type="term" value="F:methyltransferase activity"/>
    <property type="evidence" value="ECO:0007669"/>
    <property type="project" value="TreeGrafter"/>
</dbReference>
<proteinExistence type="predicted"/>
<gene>
    <name evidence="1" type="ORF">CMC5_071250</name>
</gene>
<reference evidence="1 2" key="1">
    <citation type="submission" date="2015-07" db="EMBL/GenBank/DDBJ databases">
        <title>Genome analysis of myxobacterium Chondromyces crocatus Cm c5 reveals a high potential for natural compound synthesis and the genetic basis for the loss of fruiting body formation.</title>
        <authorList>
            <person name="Zaburannyi N."/>
            <person name="Bunk B."/>
            <person name="Maier J."/>
            <person name="Overmann J."/>
            <person name="Mueller R."/>
        </authorList>
    </citation>
    <scope>NUCLEOTIDE SEQUENCE [LARGE SCALE GENOMIC DNA]</scope>
    <source>
        <strain evidence="1 2">Cm c5</strain>
    </source>
</reference>
<dbReference type="EMBL" id="CP012159">
    <property type="protein sequence ID" value="AKT42897.1"/>
    <property type="molecule type" value="Genomic_DNA"/>
</dbReference>
<dbReference type="Proteomes" id="UP000067626">
    <property type="component" value="Chromosome"/>
</dbReference>
<dbReference type="OrthoDB" id="5449367at2"/>
<dbReference type="InterPro" id="IPR050508">
    <property type="entry name" value="Methyltransf_Superfamily"/>
</dbReference>
<dbReference type="Gene3D" id="3.40.50.150">
    <property type="entry name" value="Vaccinia Virus protein VP39"/>
    <property type="match status" value="1"/>
</dbReference>
<dbReference type="KEGG" id="ccro:CMC5_071250"/>
<dbReference type="STRING" id="52.CMC5_071250"/>
<organism evidence="1 2">
    <name type="scientific">Chondromyces crocatus</name>
    <dbReference type="NCBI Taxonomy" id="52"/>
    <lineage>
        <taxon>Bacteria</taxon>
        <taxon>Pseudomonadati</taxon>
        <taxon>Myxococcota</taxon>
        <taxon>Polyangia</taxon>
        <taxon>Polyangiales</taxon>
        <taxon>Polyangiaceae</taxon>
        <taxon>Chondromyces</taxon>
    </lineage>
</organism>
<dbReference type="AlphaFoldDB" id="A0A0K1EQG4"/>
<protein>
    <recommendedName>
        <fullName evidence="3">Class I SAM-dependent methyltransferase</fullName>
    </recommendedName>
</protein>
<dbReference type="RefSeq" id="WP_050434453.1">
    <property type="nucleotide sequence ID" value="NZ_CP012159.1"/>
</dbReference>
<evidence type="ECO:0008006" key="3">
    <source>
        <dbReference type="Google" id="ProtNLM"/>
    </source>
</evidence>
<evidence type="ECO:0000313" key="2">
    <source>
        <dbReference type="Proteomes" id="UP000067626"/>
    </source>
</evidence>
<keyword evidence="2" id="KW-1185">Reference proteome</keyword>
<dbReference type="SUPFAM" id="SSF53335">
    <property type="entry name" value="S-adenosyl-L-methionine-dependent methyltransferases"/>
    <property type="match status" value="1"/>
</dbReference>